<gene>
    <name evidence="3" type="ORF">ACK2TP_12610</name>
</gene>
<dbReference type="InterPro" id="IPR011250">
    <property type="entry name" value="OMP/PagP_B-barrel"/>
</dbReference>
<dbReference type="InterPro" id="IPR027385">
    <property type="entry name" value="Beta-barrel_OMP"/>
</dbReference>
<comment type="caution">
    <text evidence="3">The sequence shown here is derived from an EMBL/GenBank/DDBJ whole genome shotgun (WGS) entry which is preliminary data.</text>
</comment>
<dbReference type="RefSeq" id="WP_263411921.1">
    <property type="nucleotide sequence ID" value="NZ_BAABBH010000001.1"/>
</dbReference>
<accession>A0ABW9KMP4</accession>
<dbReference type="SUPFAM" id="SSF56925">
    <property type="entry name" value="OMPA-like"/>
    <property type="match status" value="1"/>
</dbReference>
<evidence type="ECO:0000313" key="4">
    <source>
        <dbReference type="Proteomes" id="UP001634747"/>
    </source>
</evidence>
<keyword evidence="1" id="KW-0732">Signal</keyword>
<reference evidence="3 4" key="1">
    <citation type="submission" date="2024-12" db="EMBL/GenBank/DDBJ databases">
        <authorList>
            <person name="Lee Y."/>
        </authorList>
    </citation>
    <scope>NUCLEOTIDE SEQUENCE [LARGE SCALE GENOMIC DNA]</scope>
    <source>
        <strain evidence="3 4">03SUJ4</strain>
    </source>
</reference>
<dbReference type="Pfam" id="PF13505">
    <property type="entry name" value="OMP_b-brl"/>
    <property type="match status" value="1"/>
</dbReference>
<dbReference type="EMBL" id="JBJYXY010000001">
    <property type="protein sequence ID" value="MFN2976608.1"/>
    <property type="molecule type" value="Genomic_DNA"/>
</dbReference>
<evidence type="ECO:0000256" key="1">
    <source>
        <dbReference type="ARBA" id="ARBA00022729"/>
    </source>
</evidence>
<sequence>MLTTDAYSIQDGRPLSASLKPEADAADSHSMQGCIPRRLRTLAASGACVLSLACAGAAHAQAKPTATRAGDLQAGGGFVLAAPDYGRDMFKGYMGYATFDFKYHYGVEFNIHQINAPSPSKLYERTYELGGRYVRHYGNFHPYGKLMYGRGVFNYEYNVANLAYNIGAIGVGVDYNATRHINVRADYEYQNWFNFRGFVSQGNVTSNSASLSPQVITIGAAYHFQ</sequence>
<proteinExistence type="predicted"/>
<name>A0ABW9KMP4_9BACT</name>
<organism evidence="3 4">
    <name type="scientific">Terriglobus aquaticus</name>
    <dbReference type="NCBI Taxonomy" id="940139"/>
    <lineage>
        <taxon>Bacteria</taxon>
        <taxon>Pseudomonadati</taxon>
        <taxon>Acidobacteriota</taxon>
        <taxon>Terriglobia</taxon>
        <taxon>Terriglobales</taxon>
        <taxon>Acidobacteriaceae</taxon>
        <taxon>Terriglobus</taxon>
    </lineage>
</organism>
<protein>
    <submittedName>
        <fullName evidence="3">Outer membrane protein</fullName>
    </submittedName>
</protein>
<dbReference type="Proteomes" id="UP001634747">
    <property type="component" value="Unassembled WGS sequence"/>
</dbReference>
<keyword evidence="4" id="KW-1185">Reference proteome</keyword>
<evidence type="ECO:0000313" key="3">
    <source>
        <dbReference type="EMBL" id="MFN2976608.1"/>
    </source>
</evidence>
<feature type="domain" description="Outer membrane protein beta-barrel" evidence="2">
    <location>
        <begin position="51"/>
        <end position="224"/>
    </location>
</feature>
<evidence type="ECO:0000259" key="2">
    <source>
        <dbReference type="Pfam" id="PF13505"/>
    </source>
</evidence>